<keyword evidence="1" id="KW-0472">Membrane</keyword>
<evidence type="ECO:0000313" key="3">
    <source>
        <dbReference type="Proteomes" id="UP000037136"/>
    </source>
</evidence>
<evidence type="ECO:0000313" key="2">
    <source>
        <dbReference type="EMBL" id="PFH54977.1"/>
    </source>
</evidence>
<dbReference type="Proteomes" id="UP000037136">
    <property type="component" value="Unassembled WGS sequence"/>
</dbReference>
<dbReference type="EMBL" id="LAZP02001411">
    <property type="protein sequence ID" value="PFH54977.1"/>
    <property type="molecule type" value="Genomic_DNA"/>
</dbReference>
<dbReference type="STRING" id="268505.A0A2A9P1Z3"/>
<gene>
    <name evidence="2" type="ORF">XA68_11278</name>
</gene>
<reference evidence="2 3" key="1">
    <citation type="journal article" date="2015" name="BMC Genomics">
        <title>Gene expression during zombie ant biting behavior reflects the complexity underlying fungal parasitic behavioral manipulation.</title>
        <authorList>
            <person name="de Bekker C."/>
            <person name="Ohm R.A."/>
            <person name="Loreto R.G."/>
            <person name="Sebastian A."/>
            <person name="Albert I."/>
            <person name="Merrow M."/>
            <person name="Brachmann A."/>
            <person name="Hughes D.P."/>
        </authorList>
    </citation>
    <scope>NUCLEOTIDE SEQUENCE [LARGE SCALE GENOMIC DNA]</scope>
    <source>
        <strain evidence="2 3">SC16a</strain>
    </source>
</reference>
<evidence type="ECO:0000256" key="1">
    <source>
        <dbReference type="SAM" id="Phobius"/>
    </source>
</evidence>
<name>A0A2A9P1Z3_OPHUN</name>
<protein>
    <submittedName>
        <fullName evidence="2">Uncharacterized protein</fullName>
    </submittedName>
</protein>
<comment type="caution">
    <text evidence="2">The sequence shown here is derived from an EMBL/GenBank/DDBJ whole genome shotgun (WGS) entry which is preliminary data.</text>
</comment>
<dbReference type="AlphaFoldDB" id="A0A2A9P1Z3"/>
<sequence>MELFYLNYLYGYLASGAVFTILHRLFPARAVDDFVRQPETARQLQQHYRELWDDVSSEPSQASGALSFQGWWRKGNGPER</sequence>
<accession>A0A2A9P1Z3</accession>
<reference evidence="2 3" key="2">
    <citation type="journal article" date="2017" name="Sci. Rep.">
        <title>Ant-infecting Ophiocordyceps genomes reveal a high diversity of potential behavioral manipulation genes and a possible major role for enterotoxins.</title>
        <authorList>
            <person name="de Bekker C."/>
            <person name="Ohm R.A."/>
            <person name="Evans H.C."/>
            <person name="Brachmann A."/>
            <person name="Hughes D.P."/>
        </authorList>
    </citation>
    <scope>NUCLEOTIDE SEQUENCE [LARGE SCALE GENOMIC DNA]</scope>
    <source>
        <strain evidence="2 3">SC16a</strain>
    </source>
</reference>
<keyword evidence="1" id="KW-0812">Transmembrane</keyword>
<feature type="transmembrane region" description="Helical" evidence="1">
    <location>
        <begin position="6"/>
        <end position="26"/>
    </location>
</feature>
<proteinExistence type="predicted"/>
<keyword evidence="3" id="KW-1185">Reference proteome</keyword>
<dbReference type="OrthoDB" id="2018619at2759"/>
<keyword evidence="1" id="KW-1133">Transmembrane helix</keyword>
<organism evidence="2 3">
    <name type="scientific">Ophiocordyceps unilateralis</name>
    <name type="common">Zombie-ant fungus</name>
    <name type="synonym">Torrubia unilateralis</name>
    <dbReference type="NCBI Taxonomy" id="268505"/>
    <lineage>
        <taxon>Eukaryota</taxon>
        <taxon>Fungi</taxon>
        <taxon>Dikarya</taxon>
        <taxon>Ascomycota</taxon>
        <taxon>Pezizomycotina</taxon>
        <taxon>Sordariomycetes</taxon>
        <taxon>Hypocreomycetidae</taxon>
        <taxon>Hypocreales</taxon>
        <taxon>Ophiocordycipitaceae</taxon>
        <taxon>Ophiocordyceps</taxon>
    </lineage>
</organism>